<dbReference type="InterPro" id="IPR004738">
    <property type="entry name" value="Phos_permease"/>
</dbReference>
<keyword evidence="10" id="KW-1185">Reference proteome</keyword>
<dbReference type="GO" id="GO:0016020">
    <property type="term" value="C:membrane"/>
    <property type="evidence" value="ECO:0007669"/>
    <property type="project" value="UniProtKB-SubCell"/>
</dbReference>
<dbReference type="InterPro" id="IPR020846">
    <property type="entry name" value="MFS_dom"/>
</dbReference>
<dbReference type="CDD" id="cd17364">
    <property type="entry name" value="MFS_PhT"/>
    <property type="match status" value="1"/>
</dbReference>
<feature type="transmembrane region" description="Helical" evidence="7">
    <location>
        <begin position="49"/>
        <end position="76"/>
    </location>
</feature>
<dbReference type="PROSITE" id="PS00216">
    <property type="entry name" value="SUGAR_TRANSPORT_1"/>
    <property type="match status" value="1"/>
</dbReference>
<dbReference type="NCBIfam" id="TIGR00887">
    <property type="entry name" value="2A0109"/>
    <property type="match status" value="1"/>
</dbReference>
<dbReference type="Pfam" id="PF00083">
    <property type="entry name" value="Sugar_tr"/>
    <property type="match status" value="1"/>
</dbReference>
<protein>
    <submittedName>
        <fullName evidence="9">Phosphate transporter</fullName>
    </submittedName>
</protein>
<evidence type="ECO:0000256" key="1">
    <source>
        <dbReference type="ARBA" id="ARBA00004141"/>
    </source>
</evidence>
<dbReference type="GO" id="GO:0005315">
    <property type="term" value="F:phosphate transmembrane transporter activity"/>
    <property type="evidence" value="ECO:0007669"/>
    <property type="project" value="InterPro"/>
</dbReference>
<feature type="transmembrane region" description="Helical" evidence="7">
    <location>
        <begin position="195"/>
        <end position="223"/>
    </location>
</feature>
<keyword evidence="3" id="KW-0592">Phosphate transport</keyword>
<evidence type="ECO:0000259" key="8">
    <source>
        <dbReference type="PROSITE" id="PS50850"/>
    </source>
</evidence>
<dbReference type="AlphaFoldDB" id="A0A8H4B4X1"/>
<feature type="transmembrane region" description="Helical" evidence="7">
    <location>
        <begin position="120"/>
        <end position="141"/>
    </location>
</feature>
<organism evidence="9 10">
    <name type="scientific">Gigaspora margarita</name>
    <dbReference type="NCBI Taxonomy" id="4874"/>
    <lineage>
        <taxon>Eukaryota</taxon>
        <taxon>Fungi</taxon>
        <taxon>Fungi incertae sedis</taxon>
        <taxon>Mucoromycota</taxon>
        <taxon>Glomeromycotina</taxon>
        <taxon>Glomeromycetes</taxon>
        <taxon>Diversisporales</taxon>
        <taxon>Gigasporaceae</taxon>
        <taxon>Gigaspora</taxon>
    </lineage>
</organism>
<evidence type="ECO:0000256" key="2">
    <source>
        <dbReference type="ARBA" id="ARBA00022448"/>
    </source>
</evidence>
<feature type="transmembrane region" description="Helical" evidence="7">
    <location>
        <begin position="425"/>
        <end position="448"/>
    </location>
</feature>
<keyword evidence="6 7" id="KW-0472">Membrane</keyword>
<dbReference type="SUPFAM" id="SSF103473">
    <property type="entry name" value="MFS general substrate transporter"/>
    <property type="match status" value="1"/>
</dbReference>
<keyword evidence="4 7" id="KW-0812">Transmembrane</keyword>
<name>A0A8H4B4X1_GIGMA</name>
<feature type="transmembrane region" description="Helical" evidence="7">
    <location>
        <begin position="368"/>
        <end position="387"/>
    </location>
</feature>
<dbReference type="EMBL" id="WTPW01000011">
    <property type="protein sequence ID" value="KAF0561090.1"/>
    <property type="molecule type" value="Genomic_DNA"/>
</dbReference>
<dbReference type="OrthoDB" id="433512at2759"/>
<feature type="transmembrane region" description="Helical" evidence="7">
    <location>
        <begin position="500"/>
        <end position="518"/>
    </location>
</feature>
<feature type="transmembrane region" description="Helical" evidence="7">
    <location>
        <begin position="88"/>
        <end position="108"/>
    </location>
</feature>
<dbReference type="InterPro" id="IPR036259">
    <property type="entry name" value="MFS_trans_sf"/>
</dbReference>
<reference evidence="9 10" key="1">
    <citation type="journal article" date="2019" name="Environ. Microbiol.">
        <title>At the nexus of three kingdoms: the genome of the mycorrhizal fungus Gigaspora margarita provides insights into plant, endobacterial and fungal interactions.</title>
        <authorList>
            <person name="Venice F."/>
            <person name="Ghignone S."/>
            <person name="Salvioli di Fossalunga A."/>
            <person name="Amselem J."/>
            <person name="Novero M."/>
            <person name="Xianan X."/>
            <person name="Sedzielewska Toro K."/>
            <person name="Morin E."/>
            <person name="Lipzen A."/>
            <person name="Grigoriev I.V."/>
            <person name="Henrissat B."/>
            <person name="Martin F.M."/>
            <person name="Bonfante P."/>
        </authorList>
    </citation>
    <scope>NUCLEOTIDE SEQUENCE [LARGE SCALE GENOMIC DNA]</scope>
    <source>
        <strain evidence="9 10">BEG34</strain>
    </source>
</reference>
<dbReference type="PROSITE" id="PS50850">
    <property type="entry name" value="MFS"/>
    <property type="match status" value="1"/>
</dbReference>
<feature type="transmembrane region" description="Helical" evidence="7">
    <location>
        <begin position="399"/>
        <end position="419"/>
    </location>
</feature>
<evidence type="ECO:0000256" key="3">
    <source>
        <dbReference type="ARBA" id="ARBA00022592"/>
    </source>
</evidence>
<dbReference type="InterPro" id="IPR005828">
    <property type="entry name" value="MFS_sugar_transport-like"/>
</dbReference>
<keyword evidence="2" id="KW-0813">Transport</keyword>
<dbReference type="PROSITE" id="PS00217">
    <property type="entry name" value="SUGAR_TRANSPORT_2"/>
    <property type="match status" value="1"/>
</dbReference>
<feature type="domain" description="Major facilitator superfamily (MFS) profile" evidence="8">
    <location>
        <begin position="47"/>
        <end position="522"/>
    </location>
</feature>
<keyword evidence="5 7" id="KW-1133">Transmembrane helix</keyword>
<feature type="transmembrane region" description="Helical" evidence="7">
    <location>
        <begin position="161"/>
        <end position="183"/>
    </location>
</feature>
<sequence>MTEEIKDNREIKEQISEVKIENDYGKKRREALAEIDNAKFGWFHIKTCIVAGVGFFADAYDIFAINLVAVMLGYVYYGKSSLPTDIDLGIKVATPVGTFIGQFGFGLLADLLGRKRMYGIELLMIIFSTLAICLVTNASVFDPKTSTFISNSSVLSMQGLMIFWRVILGIGIGGDYPLSAIIASEFATTKRRGAMIAAVFAMQGIGILCAAIISTVTVAAFQSSISPTDYSHIDYIWRIVTGCGAIPATVALYFRLTIPETPRYTMDIERNIDQAAQDIATVLEHGTYKPREQEVVIKVEAPQFSTADFFRYFGNWTNGKILFGTSFTWFVLDVAFYGIGLNNNIILGNIGFLGDGKDPYETLFKASVGNIIIALLGTVPGYWVTVFTVDHWGRRPIQLMGFGALTVLFAILSAAYWQIKPISWLFIIIFTLAQFFFNFGPNATTFVVPGEVFPTRYRSTGHGISAASGKLGAIISQVGFFKLKDIGGEPGKLAFIDKMFGIFAAFMFAGLVVTYFCIPETKGLTLEELSNEDQDSFVKGVHKPTIVESNNTANNN</sequence>
<comment type="caution">
    <text evidence="9">The sequence shown here is derived from an EMBL/GenBank/DDBJ whole genome shotgun (WGS) entry which is preliminary data.</text>
</comment>
<comment type="subcellular location">
    <subcellularLocation>
        <location evidence="1">Membrane</location>
        <topology evidence="1">Multi-pass membrane protein</topology>
    </subcellularLocation>
</comment>
<proteinExistence type="predicted"/>
<evidence type="ECO:0000256" key="6">
    <source>
        <dbReference type="ARBA" id="ARBA00023136"/>
    </source>
</evidence>
<accession>A0A8H4B4X1</accession>
<evidence type="ECO:0000256" key="4">
    <source>
        <dbReference type="ARBA" id="ARBA00022692"/>
    </source>
</evidence>
<evidence type="ECO:0000313" key="10">
    <source>
        <dbReference type="Proteomes" id="UP000439903"/>
    </source>
</evidence>
<dbReference type="Proteomes" id="UP000439903">
    <property type="component" value="Unassembled WGS sequence"/>
</dbReference>
<dbReference type="InterPro" id="IPR005829">
    <property type="entry name" value="Sugar_transporter_CS"/>
</dbReference>
<dbReference type="GO" id="GO:0006817">
    <property type="term" value="P:phosphate ion transport"/>
    <property type="evidence" value="ECO:0007669"/>
    <property type="project" value="UniProtKB-KW"/>
</dbReference>
<dbReference type="Gene3D" id="1.20.1250.20">
    <property type="entry name" value="MFS general substrate transporter like domains"/>
    <property type="match status" value="2"/>
</dbReference>
<dbReference type="PANTHER" id="PTHR24064">
    <property type="entry name" value="SOLUTE CARRIER FAMILY 22 MEMBER"/>
    <property type="match status" value="1"/>
</dbReference>
<evidence type="ECO:0000313" key="9">
    <source>
        <dbReference type="EMBL" id="KAF0561090.1"/>
    </source>
</evidence>
<evidence type="ECO:0000256" key="7">
    <source>
        <dbReference type="SAM" id="Phobius"/>
    </source>
</evidence>
<gene>
    <name evidence="9" type="ORF">F8M41_000115</name>
</gene>
<evidence type="ECO:0000256" key="5">
    <source>
        <dbReference type="ARBA" id="ARBA00022989"/>
    </source>
</evidence>
<feature type="transmembrane region" description="Helical" evidence="7">
    <location>
        <begin position="235"/>
        <end position="256"/>
    </location>
</feature>